<sequence length="395" mass="43931">MDAEIEDEPFEQLEDDNESNQSDFHELDPNAVYESAYVKTHVHTSDAVVVAVSPDGAFVATGGCDNKAYLFMLSRSYKLPAATFAADDTVDHISFSPDSKYVAFIAGEDLYVSNLHRGRPPQKFAYSNDYRFLVWYLIPDYYPSGAQNFLLTVAQSQRCILSIEVGASLDVVKEIYVNSNAPSALIYDEHKNVGVAAFEDRTVTIFSVIDFHIIASLDFPDSVVDIKAGLDGILCFALFDGRVNFCIPKDDTYKSVSQIDYKRQEGPSSCCALGLAGSHKFLAVGSLSGNVEVYDLTMNRIRYAFSTNNTSVVSMMFNNTATKLFISTYDGCIYVIDVKSGQRLDVLHSFGAIKTFDVAMKEVDDHLFACAVNARGHLRYFVWPFADKVWKMPPD</sequence>
<organism evidence="1 2">
    <name type="scientific">Panagrolaimus sp. JU765</name>
    <dbReference type="NCBI Taxonomy" id="591449"/>
    <lineage>
        <taxon>Eukaryota</taxon>
        <taxon>Metazoa</taxon>
        <taxon>Ecdysozoa</taxon>
        <taxon>Nematoda</taxon>
        <taxon>Chromadorea</taxon>
        <taxon>Rhabditida</taxon>
        <taxon>Tylenchina</taxon>
        <taxon>Panagrolaimomorpha</taxon>
        <taxon>Panagrolaimoidea</taxon>
        <taxon>Panagrolaimidae</taxon>
        <taxon>Panagrolaimus</taxon>
    </lineage>
</organism>
<protein>
    <submittedName>
        <fullName evidence="2">Uncharacterized protein</fullName>
    </submittedName>
</protein>
<reference evidence="2" key="1">
    <citation type="submission" date="2022-11" db="UniProtKB">
        <authorList>
            <consortium name="WormBaseParasite"/>
        </authorList>
    </citation>
    <scope>IDENTIFICATION</scope>
</reference>
<proteinExistence type="predicted"/>
<name>A0AC34REQ7_9BILA</name>
<evidence type="ECO:0000313" key="2">
    <source>
        <dbReference type="WBParaSite" id="JU765_v2.g6204.t1"/>
    </source>
</evidence>
<evidence type="ECO:0000313" key="1">
    <source>
        <dbReference type="Proteomes" id="UP000887576"/>
    </source>
</evidence>
<accession>A0AC34REQ7</accession>
<dbReference type="WBParaSite" id="JU765_v2.g6204.t1">
    <property type="protein sequence ID" value="JU765_v2.g6204.t1"/>
    <property type="gene ID" value="JU765_v2.g6204"/>
</dbReference>
<dbReference type="Proteomes" id="UP000887576">
    <property type="component" value="Unplaced"/>
</dbReference>